<keyword evidence="1" id="KW-1133">Transmembrane helix</keyword>
<dbReference type="AlphaFoldDB" id="D9PFK8"/>
<comment type="caution">
    <text evidence="2">The sequence shown here is derived from an EMBL/GenBank/DDBJ whole genome shotgun (WGS) entry which is preliminary data.</text>
</comment>
<keyword evidence="1" id="KW-0812">Transmembrane</keyword>
<evidence type="ECO:0000256" key="1">
    <source>
        <dbReference type="SAM" id="Phobius"/>
    </source>
</evidence>
<feature type="transmembrane region" description="Helical" evidence="1">
    <location>
        <begin position="25"/>
        <end position="49"/>
    </location>
</feature>
<reference evidence="2" key="2">
    <citation type="journal article" date="2011" name="Microb. Ecol.">
        <title>Taxonomic and Functional Metagenomic Profiling of the Microbial Community in the Anoxic Sediment of a Sub-saline Shallow Lake (Laguna de Carrizo, Central Spain).</title>
        <authorList>
            <person name="Ferrer M."/>
            <person name="Guazzaroni M.E."/>
            <person name="Richter M."/>
            <person name="Garcia-Salamanca A."/>
            <person name="Yarza P."/>
            <person name="Suarez-Suarez A."/>
            <person name="Solano J."/>
            <person name="Alcaide M."/>
            <person name="van Dillewijn P."/>
            <person name="Molina-Henares M.A."/>
            <person name="Lopez-Cortes N."/>
            <person name="Al-Ramahi Y."/>
            <person name="Guerrero C."/>
            <person name="Acosta A."/>
            <person name="de Eugenio L.I."/>
            <person name="Martinez V."/>
            <person name="Marques S."/>
            <person name="Rojo F."/>
            <person name="Santero E."/>
            <person name="Genilloud O."/>
            <person name="Perez-Perez J."/>
            <person name="Rossello-Mora R."/>
            <person name="Ramos J.L."/>
        </authorList>
    </citation>
    <scope>NUCLEOTIDE SEQUENCE</scope>
</reference>
<feature type="non-terminal residue" evidence="2">
    <location>
        <position position="50"/>
    </location>
</feature>
<evidence type="ECO:0000313" key="2">
    <source>
        <dbReference type="EMBL" id="EFK97657.1"/>
    </source>
</evidence>
<reference evidence="2" key="1">
    <citation type="submission" date="2010-07" db="EMBL/GenBank/DDBJ databases">
        <authorList>
            <consortium name="CONSOLIDER consortium CSD2007-00005"/>
            <person name="Guazzaroni M.-E."/>
            <person name="Richter M."/>
            <person name="Garcia-Salamanca A."/>
            <person name="Yarza P."/>
            <person name="Ferrer M."/>
        </authorList>
    </citation>
    <scope>NUCLEOTIDE SEQUENCE</scope>
</reference>
<accession>D9PFK8</accession>
<protein>
    <submittedName>
        <fullName evidence="2">Uncharacterized protein</fullName>
    </submittedName>
</protein>
<name>D9PFK8_9ZZZZ</name>
<organism evidence="2">
    <name type="scientific">sediment metagenome</name>
    <dbReference type="NCBI Taxonomy" id="749907"/>
    <lineage>
        <taxon>unclassified sequences</taxon>
        <taxon>metagenomes</taxon>
        <taxon>ecological metagenomes</taxon>
    </lineage>
</organism>
<gene>
    <name evidence="2" type="ORF">LDC_0290</name>
</gene>
<keyword evidence="1" id="KW-0472">Membrane</keyword>
<proteinExistence type="predicted"/>
<dbReference type="EMBL" id="ADZX01000077">
    <property type="protein sequence ID" value="EFK97657.1"/>
    <property type="molecule type" value="Genomic_DNA"/>
</dbReference>
<sequence>MPSPDTHAASSLTVYFRLLGYVKPYTGLFATSILGYVIFASAQPMLAAVL</sequence>